<feature type="region of interest" description="Disordered" evidence="1">
    <location>
        <begin position="136"/>
        <end position="169"/>
    </location>
</feature>
<feature type="transmembrane region" description="Helical" evidence="2">
    <location>
        <begin position="20"/>
        <end position="53"/>
    </location>
</feature>
<evidence type="ECO:0000313" key="3">
    <source>
        <dbReference type="EMBL" id="KLO19955.1"/>
    </source>
</evidence>
<dbReference type="EMBL" id="KQ085884">
    <property type="protein sequence ID" value="KLO19955.1"/>
    <property type="molecule type" value="Genomic_DNA"/>
</dbReference>
<dbReference type="InParanoid" id="A0A0H2S6Q7"/>
<reference evidence="3 4" key="1">
    <citation type="submission" date="2015-04" db="EMBL/GenBank/DDBJ databases">
        <title>Complete genome sequence of Schizopora paradoxa KUC8140, a cosmopolitan wood degrader in East Asia.</title>
        <authorList>
            <consortium name="DOE Joint Genome Institute"/>
            <person name="Min B."/>
            <person name="Park H."/>
            <person name="Jang Y."/>
            <person name="Kim J.-J."/>
            <person name="Kim K.H."/>
            <person name="Pangilinan J."/>
            <person name="Lipzen A."/>
            <person name="Riley R."/>
            <person name="Grigoriev I.V."/>
            <person name="Spatafora J.W."/>
            <person name="Choi I.-G."/>
        </authorList>
    </citation>
    <scope>NUCLEOTIDE SEQUENCE [LARGE SCALE GENOMIC DNA]</scope>
    <source>
        <strain evidence="3 4">KUC8140</strain>
    </source>
</reference>
<keyword evidence="2" id="KW-0812">Transmembrane</keyword>
<evidence type="ECO:0000256" key="2">
    <source>
        <dbReference type="SAM" id="Phobius"/>
    </source>
</evidence>
<evidence type="ECO:0000256" key="1">
    <source>
        <dbReference type="SAM" id="MobiDB-lite"/>
    </source>
</evidence>
<gene>
    <name evidence="3" type="ORF">SCHPADRAFT_47997</name>
</gene>
<organism evidence="3 4">
    <name type="scientific">Schizopora paradoxa</name>
    <dbReference type="NCBI Taxonomy" id="27342"/>
    <lineage>
        <taxon>Eukaryota</taxon>
        <taxon>Fungi</taxon>
        <taxon>Dikarya</taxon>
        <taxon>Basidiomycota</taxon>
        <taxon>Agaricomycotina</taxon>
        <taxon>Agaricomycetes</taxon>
        <taxon>Hymenochaetales</taxon>
        <taxon>Schizoporaceae</taxon>
        <taxon>Schizopora</taxon>
    </lineage>
</organism>
<feature type="compositionally biased region" description="Polar residues" evidence="1">
    <location>
        <begin position="151"/>
        <end position="163"/>
    </location>
</feature>
<keyword evidence="2" id="KW-1133">Transmembrane helix</keyword>
<name>A0A0H2S6Q7_9AGAM</name>
<keyword evidence="4" id="KW-1185">Reference proteome</keyword>
<protein>
    <submittedName>
        <fullName evidence="3">Uncharacterized protein</fullName>
    </submittedName>
</protein>
<evidence type="ECO:0000313" key="4">
    <source>
        <dbReference type="Proteomes" id="UP000053477"/>
    </source>
</evidence>
<dbReference type="Proteomes" id="UP000053477">
    <property type="component" value="Unassembled WGS sequence"/>
</dbReference>
<accession>A0A0H2S6Q7</accession>
<feature type="compositionally biased region" description="Low complexity" evidence="1">
    <location>
        <begin position="136"/>
        <end position="146"/>
    </location>
</feature>
<keyword evidence="2" id="KW-0472">Membrane</keyword>
<dbReference type="AlphaFoldDB" id="A0A0H2S6Q7"/>
<proteinExistence type="predicted"/>
<sequence>MEDGFEVFVEYLRSIFHEQIALFLTLSLFLVIIGAIAFSFAAYFAFFHIAFLLGYNVRHSGAVGDLHNLEEAHATRQLKTMAKLPCSQACYCRLLPQQSPLPVTLIKTENPSPNQIAEKKLRESTYEMMFTIISSSSSSSFGSGKSDSLDHSASVNGSPSPSYRSKVFSPPGLSPNWKRALDSTHLKSPIVPSSPAPSYRSRLHVVETPPAARIRRDVRRESWNELRPASLTVQVDNSSRKRSASFV</sequence>